<dbReference type="AlphaFoldDB" id="A0A932CLK3"/>
<dbReference type="InterPro" id="IPR015422">
    <property type="entry name" value="PyrdxlP-dep_Trfase_small"/>
</dbReference>
<reference evidence="6" key="1">
    <citation type="submission" date="2020-07" db="EMBL/GenBank/DDBJ databases">
        <title>Huge and variable diversity of episymbiotic CPR bacteria and DPANN archaea in groundwater ecosystems.</title>
        <authorList>
            <person name="He C.Y."/>
            <person name="Keren R."/>
            <person name="Whittaker M."/>
            <person name="Farag I.F."/>
            <person name="Doudna J."/>
            <person name="Cate J.H.D."/>
            <person name="Banfield J.F."/>
        </authorList>
    </citation>
    <scope>NUCLEOTIDE SEQUENCE</scope>
    <source>
        <strain evidence="6">NC_groundwater_672_Ag_B-0.1um_62_36</strain>
    </source>
</reference>
<dbReference type="InterPro" id="IPR023010">
    <property type="entry name" value="GcvPA"/>
</dbReference>
<comment type="subunit">
    <text evidence="4">The glycine cleavage system is composed of four proteins: P, T, L and H. In this organism, the P 'protein' is a heterodimer of two subunits.</text>
</comment>
<evidence type="ECO:0000256" key="2">
    <source>
        <dbReference type="ARBA" id="ARBA00023002"/>
    </source>
</evidence>
<dbReference type="CDD" id="cd00613">
    <property type="entry name" value="GDC-P"/>
    <property type="match status" value="1"/>
</dbReference>
<comment type="similarity">
    <text evidence="4">Belongs to the GcvP family. N-terminal subunit subfamily.</text>
</comment>
<keyword evidence="2 4" id="KW-0560">Oxidoreductase</keyword>
<dbReference type="HAMAP" id="MF_00712">
    <property type="entry name" value="GcvPA"/>
    <property type="match status" value="1"/>
</dbReference>
<evidence type="ECO:0000259" key="5">
    <source>
        <dbReference type="Pfam" id="PF02347"/>
    </source>
</evidence>
<dbReference type="PANTHER" id="PTHR42806:SF1">
    <property type="entry name" value="GLYCINE DEHYDROGENASE (DECARBOXYLATING)"/>
    <property type="match status" value="1"/>
</dbReference>
<dbReference type="Gene3D" id="3.90.1150.10">
    <property type="entry name" value="Aspartate Aminotransferase, domain 1"/>
    <property type="match status" value="1"/>
</dbReference>
<dbReference type="InterPro" id="IPR020581">
    <property type="entry name" value="GDC_P"/>
</dbReference>
<dbReference type="GO" id="GO:0004375">
    <property type="term" value="F:glycine dehydrogenase (decarboxylating) activity"/>
    <property type="evidence" value="ECO:0007669"/>
    <property type="project" value="UniProtKB-EC"/>
</dbReference>
<dbReference type="InterPro" id="IPR049315">
    <property type="entry name" value="GDC-P_N"/>
</dbReference>
<dbReference type="InterPro" id="IPR015424">
    <property type="entry name" value="PyrdxlP-dep_Trfase"/>
</dbReference>
<organism evidence="6 7">
    <name type="scientific">Tectimicrobiota bacterium</name>
    <dbReference type="NCBI Taxonomy" id="2528274"/>
    <lineage>
        <taxon>Bacteria</taxon>
        <taxon>Pseudomonadati</taxon>
        <taxon>Nitrospinota/Tectimicrobiota group</taxon>
        <taxon>Candidatus Tectimicrobiota</taxon>
    </lineage>
</organism>
<evidence type="ECO:0000313" key="6">
    <source>
        <dbReference type="EMBL" id="MBI2875588.1"/>
    </source>
</evidence>
<dbReference type="GO" id="GO:0009116">
    <property type="term" value="P:nucleoside metabolic process"/>
    <property type="evidence" value="ECO:0007669"/>
    <property type="project" value="InterPro"/>
</dbReference>
<accession>A0A932CLK3</accession>
<sequence length="453" mass="50149">MRYLPNTDKDLQEMLREIGVESLEDLLTDIPQEIRLSDLLRLPPALSEPELAVWMKRMGLLGGDIEQYSFFLGAGAYSHYIPSIVRHLAGRSEFYTTYTPYQPELSQGTLQAIYEFQTLICQLTGMEIANASMYDGASALAEAVLMAHRIGKGQEVLISQAVHPEYRQVVRTYTAPLGLEIRELPFSPEGTSSPAEEIEPWLSDRTIALILQSPNFFGCIEDLAGYAEVVHHQGALLIVSVVEPTSLGILKPPGAYGADIVVGEGQSFGIPVSFGGPFLGFFATRSAYLRHMPGRLVGETTDLAGHRGYVLVRATREQHIRRERATSNICTNHSLCALAASIYLSALGKEGLRELALLNLQKANYARTILNQLGNYSLRFTAPTYNEFVLTVPHHPSKILQRLLGHKIVGGVNLGRYYPNEEMGLGNCMLWCFTETSSKGEIDRLFEVLRSIG</sequence>
<evidence type="ECO:0000313" key="7">
    <source>
        <dbReference type="Proteomes" id="UP000769766"/>
    </source>
</evidence>
<evidence type="ECO:0000256" key="3">
    <source>
        <dbReference type="ARBA" id="ARBA00049026"/>
    </source>
</evidence>
<feature type="domain" description="Glycine cleavage system P-protein N-terminal" evidence="5">
    <location>
        <begin position="1"/>
        <end position="449"/>
    </location>
</feature>
<comment type="function">
    <text evidence="1 4">The glycine cleavage system catalyzes the degradation of glycine. The P protein binds the alpha-amino group of glycine through its pyridoxal phosphate cofactor; CO(2) is released and the remaining methylamine moiety is then transferred to the lipoamide cofactor of the H protein.</text>
</comment>
<dbReference type="EC" id="1.4.4.2" evidence="4"/>
<evidence type="ECO:0000256" key="4">
    <source>
        <dbReference type="HAMAP-Rule" id="MF_00712"/>
    </source>
</evidence>
<protein>
    <recommendedName>
        <fullName evidence="4">Probable glycine dehydrogenase (decarboxylating) subunit 1</fullName>
        <ecNumber evidence="4">1.4.4.2</ecNumber>
    </recommendedName>
    <alternativeName>
        <fullName evidence="4">Glycine cleavage system P-protein subunit 1</fullName>
    </alternativeName>
    <alternativeName>
        <fullName evidence="4">Glycine decarboxylase subunit 1</fullName>
    </alternativeName>
    <alternativeName>
        <fullName evidence="4">Glycine dehydrogenase (aminomethyl-transferring) subunit 1</fullName>
    </alternativeName>
</protein>
<dbReference type="EMBL" id="JACPRF010000052">
    <property type="protein sequence ID" value="MBI2875588.1"/>
    <property type="molecule type" value="Genomic_DNA"/>
</dbReference>
<dbReference type="Pfam" id="PF02347">
    <property type="entry name" value="GDC-P"/>
    <property type="match status" value="1"/>
</dbReference>
<dbReference type="GO" id="GO:0019464">
    <property type="term" value="P:glycine decarboxylation via glycine cleavage system"/>
    <property type="evidence" value="ECO:0007669"/>
    <property type="project" value="UniProtKB-UniRule"/>
</dbReference>
<dbReference type="Proteomes" id="UP000769766">
    <property type="component" value="Unassembled WGS sequence"/>
</dbReference>
<dbReference type="PANTHER" id="PTHR42806">
    <property type="entry name" value="GLYCINE CLEAVAGE SYSTEM P-PROTEIN"/>
    <property type="match status" value="1"/>
</dbReference>
<comment type="caution">
    <text evidence="6">The sequence shown here is derived from an EMBL/GenBank/DDBJ whole genome shotgun (WGS) entry which is preliminary data.</text>
</comment>
<dbReference type="SUPFAM" id="SSF53383">
    <property type="entry name" value="PLP-dependent transferases"/>
    <property type="match status" value="1"/>
</dbReference>
<proteinExistence type="inferred from homology"/>
<dbReference type="NCBIfam" id="NF001696">
    <property type="entry name" value="PRK00451.1"/>
    <property type="match status" value="1"/>
</dbReference>
<evidence type="ECO:0000256" key="1">
    <source>
        <dbReference type="ARBA" id="ARBA00003788"/>
    </source>
</evidence>
<dbReference type="InterPro" id="IPR015421">
    <property type="entry name" value="PyrdxlP-dep_Trfase_major"/>
</dbReference>
<gene>
    <name evidence="4 6" type="primary">gcvPA</name>
    <name evidence="6" type="ORF">HYY20_01760</name>
</gene>
<comment type="catalytic activity">
    <reaction evidence="3 4">
        <text>N(6)-[(R)-lipoyl]-L-lysyl-[glycine-cleavage complex H protein] + glycine + H(+) = N(6)-[(R)-S(8)-aminomethyldihydrolipoyl]-L-lysyl-[glycine-cleavage complex H protein] + CO2</text>
        <dbReference type="Rhea" id="RHEA:24304"/>
        <dbReference type="Rhea" id="RHEA-COMP:10494"/>
        <dbReference type="Rhea" id="RHEA-COMP:10495"/>
        <dbReference type="ChEBI" id="CHEBI:15378"/>
        <dbReference type="ChEBI" id="CHEBI:16526"/>
        <dbReference type="ChEBI" id="CHEBI:57305"/>
        <dbReference type="ChEBI" id="CHEBI:83099"/>
        <dbReference type="ChEBI" id="CHEBI:83143"/>
        <dbReference type="EC" id="1.4.4.2"/>
    </reaction>
</comment>
<dbReference type="PIRSF" id="PIRSF006815">
    <property type="entry name" value="GcvPA"/>
    <property type="match status" value="1"/>
</dbReference>
<name>A0A932CLK3_UNCTE</name>
<dbReference type="Gene3D" id="3.40.640.10">
    <property type="entry name" value="Type I PLP-dependent aspartate aminotransferase-like (Major domain)"/>
    <property type="match status" value="1"/>
</dbReference>